<keyword evidence="3" id="KW-1185">Reference proteome</keyword>
<sequence>MEGSSAAEARRNSEQRTVRLQRKRAKDDVLAAAWTTDVSSSEDRRQGGRCPWRESGASEARRAPSSGRCGSAASSGGGRRPSSGADTDVGTWRGPTAEGAAPTRMHFAEVAGDVKTTDELQQRRRCRDSAAAHGAAGSGRGPAATPRGDGAHHCEAAQRSVPGSSGAAAAATATWRRGARGDGSGAARVARQRHAASRGAASASGMAASACMKRNGSVNGAVARCRTDRSLTRGAIRRSSTTRWI</sequence>
<reference evidence="2 3" key="1">
    <citation type="submission" date="2024-01" db="EMBL/GenBank/DDBJ databases">
        <title>Genome assemblies of Stephania.</title>
        <authorList>
            <person name="Yang L."/>
        </authorList>
    </citation>
    <scope>NUCLEOTIDE SEQUENCE [LARGE SCALE GENOMIC DNA]</scope>
    <source>
        <strain evidence="2">JXDWG</strain>
        <tissue evidence="2">Leaf</tissue>
    </source>
</reference>
<evidence type="ECO:0000313" key="3">
    <source>
        <dbReference type="Proteomes" id="UP001419268"/>
    </source>
</evidence>
<feature type="region of interest" description="Disordered" evidence="1">
    <location>
        <begin position="1"/>
        <end position="205"/>
    </location>
</feature>
<feature type="compositionally biased region" description="Basic and acidic residues" evidence="1">
    <location>
        <begin position="8"/>
        <end position="17"/>
    </location>
</feature>
<gene>
    <name evidence="2" type="ORF">Scep_009793</name>
</gene>
<protein>
    <submittedName>
        <fullName evidence="2">Uncharacterized protein</fullName>
    </submittedName>
</protein>
<feature type="compositionally biased region" description="Low complexity" evidence="1">
    <location>
        <begin position="131"/>
        <end position="148"/>
    </location>
</feature>
<name>A0AAP0JTW8_9MAGN</name>
<evidence type="ECO:0000256" key="1">
    <source>
        <dbReference type="SAM" id="MobiDB-lite"/>
    </source>
</evidence>
<comment type="caution">
    <text evidence="2">The sequence shown here is derived from an EMBL/GenBank/DDBJ whole genome shotgun (WGS) entry which is preliminary data.</text>
</comment>
<proteinExistence type="predicted"/>
<feature type="compositionally biased region" description="Low complexity" evidence="1">
    <location>
        <begin position="63"/>
        <end position="85"/>
    </location>
</feature>
<evidence type="ECO:0000313" key="2">
    <source>
        <dbReference type="EMBL" id="KAK9140112.1"/>
    </source>
</evidence>
<organism evidence="2 3">
    <name type="scientific">Stephania cephalantha</name>
    <dbReference type="NCBI Taxonomy" id="152367"/>
    <lineage>
        <taxon>Eukaryota</taxon>
        <taxon>Viridiplantae</taxon>
        <taxon>Streptophyta</taxon>
        <taxon>Embryophyta</taxon>
        <taxon>Tracheophyta</taxon>
        <taxon>Spermatophyta</taxon>
        <taxon>Magnoliopsida</taxon>
        <taxon>Ranunculales</taxon>
        <taxon>Menispermaceae</taxon>
        <taxon>Menispermoideae</taxon>
        <taxon>Cissampelideae</taxon>
        <taxon>Stephania</taxon>
    </lineage>
</organism>
<feature type="compositionally biased region" description="Low complexity" evidence="1">
    <location>
        <begin position="166"/>
        <end position="176"/>
    </location>
</feature>
<dbReference type="AlphaFoldDB" id="A0AAP0JTW8"/>
<dbReference type="EMBL" id="JBBNAG010000004">
    <property type="protein sequence ID" value="KAK9140112.1"/>
    <property type="molecule type" value="Genomic_DNA"/>
</dbReference>
<dbReference type="Proteomes" id="UP001419268">
    <property type="component" value="Unassembled WGS sequence"/>
</dbReference>
<feature type="compositionally biased region" description="Basic and acidic residues" evidence="1">
    <location>
        <begin position="115"/>
        <end position="130"/>
    </location>
</feature>
<accession>A0AAP0JTW8</accession>